<feature type="domain" description="AB hydrolase-1" evidence="1">
    <location>
        <begin position="18"/>
        <end position="241"/>
    </location>
</feature>
<evidence type="ECO:0000313" key="2">
    <source>
        <dbReference type="EMBL" id="TRB00764.1"/>
    </source>
</evidence>
<proteinExistence type="predicted"/>
<name>A0A546XJ40_AGRTU</name>
<sequence>MTVNVSPAQVVGNGTTQIIAVTGWMGDHRLFDPFLPLIDKQRYSFALLDARGYGSRIQEDGPYTVEQIAADIVACADRLRWHRFHVIGHSMAGMSAQRLAIDIPERLLSAILLAPVPASGARIDDQRRELLLAAVRDPDARKKLISANTGGIRSDDWVERLRDTSLAGTRPDVLEAYMASWTGKGFAEEIQNARVPVRVIVGEKDPGAVPERLRETIGSWFPDFELRVLKGCGHYPMWEEPAIFSEALFETIA</sequence>
<dbReference type="InterPro" id="IPR050266">
    <property type="entry name" value="AB_hydrolase_sf"/>
</dbReference>
<dbReference type="RefSeq" id="WP_142859665.1">
    <property type="nucleotide sequence ID" value="NZ_SGOE01000011.1"/>
</dbReference>
<keyword evidence="2" id="KW-0378">Hydrolase</keyword>
<evidence type="ECO:0000313" key="3">
    <source>
        <dbReference type="Proteomes" id="UP000317023"/>
    </source>
</evidence>
<accession>A0A546XJ40</accession>
<gene>
    <name evidence="2" type="ORF">EXN61_24785</name>
</gene>
<dbReference type="AlphaFoldDB" id="A0A546XJ40"/>
<dbReference type="EMBL" id="SGOE01000011">
    <property type="protein sequence ID" value="TRB00764.1"/>
    <property type="molecule type" value="Genomic_DNA"/>
</dbReference>
<dbReference type="PANTHER" id="PTHR43798">
    <property type="entry name" value="MONOACYLGLYCEROL LIPASE"/>
    <property type="match status" value="1"/>
</dbReference>
<organism evidence="2 3">
    <name type="scientific">Agrobacterium tumefaciens</name>
    <dbReference type="NCBI Taxonomy" id="358"/>
    <lineage>
        <taxon>Bacteria</taxon>
        <taxon>Pseudomonadati</taxon>
        <taxon>Pseudomonadota</taxon>
        <taxon>Alphaproteobacteria</taxon>
        <taxon>Hyphomicrobiales</taxon>
        <taxon>Rhizobiaceae</taxon>
        <taxon>Rhizobium/Agrobacterium group</taxon>
        <taxon>Agrobacterium</taxon>
        <taxon>Agrobacterium tumefaciens complex</taxon>
    </lineage>
</organism>
<reference evidence="2 3" key="1">
    <citation type="journal article" date="2019" name="Appl. Microbiol. Biotechnol.">
        <title>Differential efficiency of wild type rhizogenic strains for rol gene transformation of plants.</title>
        <authorList>
            <person name="Desmet S."/>
            <person name="De Keyser E."/>
            <person name="Van Vaerenbergh J."/>
            <person name="Baeyen S."/>
            <person name="Van Huylenbroeck J."/>
            <person name="Geelen D."/>
            <person name="Dhooghe E."/>
        </authorList>
    </citation>
    <scope>NUCLEOTIDE SEQUENCE [LARGE SCALE GENOMIC DNA]</scope>
    <source>
        <strain evidence="2 3">MAFF210266</strain>
    </source>
</reference>
<comment type="caution">
    <text evidence="2">The sequence shown here is derived from an EMBL/GenBank/DDBJ whole genome shotgun (WGS) entry which is preliminary data.</text>
</comment>
<protein>
    <submittedName>
        <fullName evidence="2">Alpha/beta hydrolase</fullName>
    </submittedName>
</protein>
<dbReference type="InterPro" id="IPR029058">
    <property type="entry name" value="AB_hydrolase_fold"/>
</dbReference>
<evidence type="ECO:0000259" key="1">
    <source>
        <dbReference type="Pfam" id="PF00561"/>
    </source>
</evidence>
<dbReference type="Gene3D" id="3.40.50.1820">
    <property type="entry name" value="alpha/beta hydrolase"/>
    <property type="match status" value="1"/>
</dbReference>
<dbReference type="Proteomes" id="UP000317023">
    <property type="component" value="Unassembled WGS sequence"/>
</dbReference>
<dbReference type="GO" id="GO:0016787">
    <property type="term" value="F:hydrolase activity"/>
    <property type="evidence" value="ECO:0007669"/>
    <property type="project" value="UniProtKB-KW"/>
</dbReference>
<dbReference type="Pfam" id="PF00561">
    <property type="entry name" value="Abhydrolase_1"/>
    <property type="match status" value="1"/>
</dbReference>
<dbReference type="SUPFAM" id="SSF53474">
    <property type="entry name" value="alpha/beta-Hydrolases"/>
    <property type="match status" value="1"/>
</dbReference>
<dbReference type="InterPro" id="IPR000073">
    <property type="entry name" value="AB_hydrolase_1"/>
</dbReference>